<dbReference type="InterPro" id="IPR050868">
    <property type="entry name" value="ELMO_domain-containing"/>
</dbReference>
<dbReference type="PROSITE" id="PS51335">
    <property type="entry name" value="ELMO"/>
    <property type="match status" value="1"/>
</dbReference>
<reference evidence="2 3" key="1">
    <citation type="journal article" date="2024" name="Ann. Entomol. Soc. Am.">
        <title>Genomic analyses of the southern and eastern yellowjacket wasps (Hymenoptera: Vespidae) reveal evolutionary signatures of social life.</title>
        <authorList>
            <person name="Catto M.A."/>
            <person name="Caine P.B."/>
            <person name="Orr S.E."/>
            <person name="Hunt B.G."/>
            <person name="Goodisman M.A.D."/>
        </authorList>
    </citation>
    <scope>NUCLEOTIDE SEQUENCE [LARGE SCALE GENOMIC DNA]</scope>
    <source>
        <strain evidence="2">233</strain>
        <tissue evidence="2">Head and thorax</tissue>
    </source>
</reference>
<accession>A0ABD2ABE1</accession>
<evidence type="ECO:0000313" key="2">
    <source>
        <dbReference type="EMBL" id="KAL2717741.1"/>
    </source>
</evidence>
<organism evidence="2 3">
    <name type="scientific">Vespula squamosa</name>
    <name type="common">Southern yellow jacket</name>
    <name type="synonym">Wasp</name>
    <dbReference type="NCBI Taxonomy" id="30214"/>
    <lineage>
        <taxon>Eukaryota</taxon>
        <taxon>Metazoa</taxon>
        <taxon>Ecdysozoa</taxon>
        <taxon>Arthropoda</taxon>
        <taxon>Hexapoda</taxon>
        <taxon>Insecta</taxon>
        <taxon>Pterygota</taxon>
        <taxon>Neoptera</taxon>
        <taxon>Endopterygota</taxon>
        <taxon>Hymenoptera</taxon>
        <taxon>Apocrita</taxon>
        <taxon>Aculeata</taxon>
        <taxon>Vespoidea</taxon>
        <taxon>Vespidae</taxon>
        <taxon>Vespinae</taxon>
        <taxon>Vespula</taxon>
    </lineage>
</organism>
<comment type="caution">
    <text evidence="2">The sequence shown here is derived from an EMBL/GenBank/DDBJ whole genome shotgun (WGS) entry which is preliminary data.</text>
</comment>
<protein>
    <recommendedName>
        <fullName evidence="1">ELMO domain-containing protein</fullName>
    </recommendedName>
</protein>
<dbReference type="PANTHER" id="PTHR12771:SF51">
    <property type="entry name" value="LD01482P"/>
    <property type="match status" value="1"/>
</dbReference>
<dbReference type="Pfam" id="PF04727">
    <property type="entry name" value="ELMO_CED12"/>
    <property type="match status" value="1"/>
</dbReference>
<dbReference type="EMBL" id="JAUDFV010000153">
    <property type="protein sequence ID" value="KAL2717741.1"/>
    <property type="molecule type" value="Genomic_DNA"/>
</dbReference>
<gene>
    <name evidence="2" type="ORF">V1478_013441</name>
</gene>
<name>A0ABD2ABE1_VESSQ</name>
<sequence>MFLQHILSLIYWYFRPFIKWFLRQTTQMCELQRICYGQPSGAPRTLAVEESLQRSKNANIKTLITYLNDIANHRGITIKSERKILEEAIRTVLVAKNVNPTAHPDFAKSFGKCIELIWGYRQLCVECEELRKTPYDADNPEHELLLLKLWNLLMPYDPLDARVTKQWQNIGFQGDDPKTDFRGMGILGLENLVYFAQEYPSAATHVLSHSTHPHYGYAFAIVGINLTSMALKLLKDGTAKTHIYNSSKTLPTIRAFHQFYCYLFYEFDGFWIESKPSNMMEFSSIQEKFENSIRMALSNSSTTFRINVSVDNI</sequence>
<feature type="domain" description="ELMO" evidence="1">
    <location>
        <begin position="141"/>
        <end position="297"/>
    </location>
</feature>
<proteinExistence type="predicted"/>
<keyword evidence="3" id="KW-1185">Reference proteome</keyword>
<evidence type="ECO:0000313" key="3">
    <source>
        <dbReference type="Proteomes" id="UP001607302"/>
    </source>
</evidence>
<dbReference type="Proteomes" id="UP001607302">
    <property type="component" value="Unassembled WGS sequence"/>
</dbReference>
<dbReference type="InterPro" id="IPR006816">
    <property type="entry name" value="ELMO_dom"/>
</dbReference>
<evidence type="ECO:0000259" key="1">
    <source>
        <dbReference type="PROSITE" id="PS51335"/>
    </source>
</evidence>
<dbReference type="PANTHER" id="PTHR12771">
    <property type="entry name" value="ENGULFMENT AND CELL MOTILITY"/>
    <property type="match status" value="1"/>
</dbReference>
<dbReference type="AlphaFoldDB" id="A0ABD2ABE1"/>